<dbReference type="InterPro" id="IPR037235">
    <property type="entry name" value="TRCF-like_C_D7"/>
</dbReference>
<dbReference type="KEGG" id="ari:UM93_00790"/>
<comment type="similarity">
    <text evidence="10 13">In the N-terminal section; belongs to the UvrB family.</text>
</comment>
<dbReference type="GO" id="GO:0000716">
    <property type="term" value="P:transcription-coupled nucleotide-excision repair, DNA damage recognition"/>
    <property type="evidence" value="ECO:0007669"/>
    <property type="project" value="UniProtKB-UniRule"/>
</dbReference>
<evidence type="ECO:0000256" key="5">
    <source>
        <dbReference type="ARBA" id="ARBA00022801"/>
    </source>
</evidence>
<evidence type="ECO:0000256" key="8">
    <source>
        <dbReference type="ARBA" id="ARBA00023125"/>
    </source>
</evidence>
<keyword evidence="8 13" id="KW-0238">DNA-binding</keyword>
<keyword evidence="3 13" id="KW-0547">Nucleotide-binding</keyword>
<evidence type="ECO:0000256" key="12">
    <source>
        <dbReference type="ARBA" id="ARBA00070128"/>
    </source>
</evidence>
<evidence type="ECO:0000256" key="1">
    <source>
        <dbReference type="ARBA" id="ARBA00004496"/>
    </source>
</evidence>
<dbReference type="SMART" id="SM00982">
    <property type="entry name" value="TRCF"/>
    <property type="match status" value="1"/>
</dbReference>
<dbReference type="Pfam" id="PF03461">
    <property type="entry name" value="TRCF"/>
    <property type="match status" value="1"/>
</dbReference>
<dbReference type="Gene3D" id="2.40.10.170">
    <property type="match status" value="1"/>
</dbReference>
<dbReference type="FunFam" id="3.40.50.300:FF:000546">
    <property type="entry name" value="Transcription-repair-coupling factor"/>
    <property type="match status" value="1"/>
</dbReference>
<dbReference type="EC" id="3.6.4.-" evidence="13"/>
<dbReference type="AlphaFoldDB" id="A0A0D4BWE5"/>
<dbReference type="Pfam" id="PF02559">
    <property type="entry name" value="CarD_TRCF_RID"/>
    <property type="match status" value="1"/>
</dbReference>
<dbReference type="InterPro" id="IPR027417">
    <property type="entry name" value="P-loop_NTPase"/>
</dbReference>
<dbReference type="SUPFAM" id="SSF143517">
    <property type="entry name" value="TRCF domain-like"/>
    <property type="match status" value="1"/>
</dbReference>
<dbReference type="SUPFAM" id="SSF141259">
    <property type="entry name" value="CarD-like"/>
    <property type="match status" value="1"/>
</dbReference>
<evidence type="ECO:0000256" key="13">
    <source>
        <dbReference type="HAMAP-Rule" id="MF_00969"/>
    </source>
</evidence>
<dbReference type="InterPro" id="IPR047112">
    <property type="entry name" value="RecG/Mfd"/>
</dbReference>
<dbReference type="InterPro" id="IPR041471">
    <property type="entry name" value="UvrB_inter"/>
</dbReference>
<dbReference type="InterPro" id="IPR005118">
    <property type="entry name" value="TRCF_C"/>
</dbReference>
<dbReference type="Proteomes" id="UP000061839">
    <property type="component" value="Chromosome"/>
</dbReference>
<keyword evidence="2 13" id="KW-0963">Cytoplasm</keyword>
<keyword evidence="4 13" id="KW-0227">DNA damage</keyword>
<dbReference type="FunFam" id="3.40.50.300:FF:000300">
    <property type="entry name" value="Transcription-repair-coupling factor"/>
    <property type="match status" value="1"/>
</dbReference>
<dbReference type="HAMAP" id="MF_00969">
    <property type="entry name" value="TRCF"/>
    <property type="match status" value="1"/>
</dbReference>
<dbReference type="HOGENOM" id="CLU_005122_2_2_11"/>
<evidence type="ECO:0000256" key="2">
    <source>
        <dbReference type="ARBA" id="ARBA00022490"/>
    </source>
</evidence>
<evidence type="ECO:0000256" key="11">
    <source>
        <dbReference type="ARBA" id="ARBA00061399"/>
    </source>
</evidence>
<keyword evidence="6" id="KW-0347">Helicase</keyword>
<dbReference type="PROSITE" id="PS51192">
    <property type="entry name" value="HELICASE_ATP_BIND_1"/>
    <property type="match status" value="1"/>
</dbReference>
<keyword evidence="18" id="KW-1185">Reference proteome</keyword>
<dbReference type="CDD" id="cd17991">
    <property type="entry name" value="DEXHc_TRCF"/>
    <property type="match status" value="1"/>
</dbReference>
<sequence>MGLNGLRASLRDDSSVTRVRQQAEQPHAQRSEDLQIGAPNGLRAPLLAEIAEGMATAVAPTDRSSVVLAITATSRESEDLTEALRAYLPADSVIDFPSWETLPHERLSPRSDTVGRRLAVLRRLKHGAAGQGELRVVVAPIRAVVQPIVAGLGDLEPVELTVGQLIAFDEVVQRLAAAAYARVDMVTHRGEFAVRGGIIDVFPATESHPIRVEFFGDEVDSMRWFAVADQRSLTSLSGTITHPERLYAPPCRELLITPEVQSRAAKLKDQFPAAASMLEKIAGGIAVEGMESLTPILVDAMVPVVSELPPGSIAVVLEPERVRGRAHDLEATNEEFLEAAWSSASEGGAAPLDVGALNQQLSSASFASLAETRTAALRSGLSWWSVSALGTDQELNPELDVLSIPAREPRGYQGNVAEMLEFIGSRVRDQWRVVVATDGPGPAQRLAELFHDADIPASRVETLDAAPEPGIIEVTTAAVGHGFVFDELKLGLLTEADLLGRSSASGTKDMRKMPSKRRNAVDPLQLRAGDYVVHEQHGIGRFVELIQRRVAGTDGNREYLVLEYAPAKRGAPGDKLFVPTDQLDQITAYVGGDTPALSKMGGSDWASTKNKARRAVKEIAGELIRLYSARMASKGHAFAPDTPWQRELEEAFPYIETPDQLTTINEVKADMEREIPMDRLVSGDVGYGKTEIAVRAAFKAIQDGKQVAVLVPTTLLAQQHYETFSERFSGFPVRVKPLSRFQTGKEAKETAEGVANGSVDLVIGTHRLLSKDFHFKDLGLVIVDEEQRFGVEHKEQLKKMRTNVDVLAMSATPIPRTLEMSLTGIRETSTLATPPEERHPVLTYVGPYTDKQTSAAIRRELMREGQVFFVHNRVSSIERIAAHVQQLVPEARIAVAHGQMSESRLEQIIVDFWEKRFDVLVCTTIIETGLDISNANTLIVDGADKYGLSQLHQLRGRVGRGRERAYAYFLYPAEKPLGEVALERLKAVAAHNELGAGMQLALKDLEIRGAGNLLGGEQSGHIAGVGFDLYIRLVGEAVANFRGESEDKAAEMKIELPVNAHLPHDYVPGDRLRLEAYRKLASAQNSEAIDEVLEELVDRYGEPPLAVNNLVAVARFRVAARELGLSDVAVQGNFVKFTPADLPESKAMRLKRLYPGSLVKPALSQILIPKPKTARIGGRDLVDGEILGWAEQVLTAIFSDGPEA</sequence>
<evidence type="ECO:0000256" key="10">
    <source>
        <dbReference type="ARBA" id="ARBA00061104"/>
    </source>
</evidence>
<protein>
    <recommendedName>
        <fullName evidence="12 13">Transcription-repair-coupling factor</fullName>
        <shortName evidence="13">TRCF</shortName>
        <ecNumber evidence="13">3.6.4.-</ecNumber>
    </recommendedName>
</protein>
<dbReference type="SUPFAM" id="SSF52540">
    <property type="entry name" value="P-loop containing nucleoside triphosphate hydrolases"/>
    <property type="match status" value="4"/>
</dbReference>
<reference evidence="17 18" key="1">
    <citation type="journal article" date="2015" name="Genome Announc.">
        <title>Complete Genome Sequencing of Protease-Producing Novel Arthrobacter sp. Strain IHBB 11108 Using PacBio Single-Molecule Real-Time Sequencing Technology.</title>
        <authorList>
            <person name="Kiran S."/>
            <person name="Swarnkar M.K."/>
            <person name="Pal M."/>
            <person name="Thakur R."/>
            <person name="Tewari R."/>
            <person name="Singh A.K."/>
            <person name="Gulati A."/>
        </authorList>
    </citation>
    <scope>NUCLEOTIDE SEQUENCE [LARGE SCALE GENOMIC DNA]</scope>
    <source>
        <strain evidence="17 18">IHBB 11108</strain>
    </source>
</reference>
<dbReference type="Gene3D" id="3.90.1150.50">
    <property type="entry name" value="Transcription-repair-coupling factor, D7 domain"/>
    <property type="match status" value="1"/>
</dbReference>
<keyword evidence="9 13" id="KW-0234">DNA repair</keyword>
<gene>
    <name evidence="13" type="primary">mfd</name>
    <name evidence="17" type="ORF">UM93_00790</name>
</gene>
<dbReference type="SMART" id="SM00490">
    <property type="entry name" value="HELICc"/>
    <property type="match status" value="1"/>
</dbReference>
<evidence type="ECO:0000313" key="17">
    <source>
        <dbReference type="EMBL" id="AJT40450.1"/>
    </source>
</evidence>
<keyword evidence="5 13" id="KW-0378">Hydrolase</keyword>
<dbReference type="GO" id="GO:0005524">
    <property type="term" value="F:ATP binding"/>
    <property type="evidence" value="ECO:0007669"/>
    <property type="project" value="UniProtKB-UniRule"/>
</dbReference>
<dbReference type="GO" id="GO:0016787">
    <property type="term" value="F:hydrolase activity"/>
    <property type="evidence" value="ECO:0007669"/>
    <property type="project" value="UniProtKB-KW"/>
</dbReference>
<keyword evidence="7 13" id="KW-0067">ATP-binding</keyword>
<comment type="similarity">
    <text evidence="11 13">In the C-terminal section; belongs to the helicase family. RecG subfamily.</text>
</comment>
<dbReference type="NCBIfam" id="TIGR00580">
    <property type="entry name" value="mfd"/>
    <property type="match status" value="1"/>
</dbReference>
<dbReference type="GO" id="GO:0003678">
    <property type="term" value="F:DNA helicase activity"/>
    <property type="evidence" value="ECO:0007669"/>
    <property type="project" value="TreeGrafter"/>
</dbReference>
<dbReference type="SMART" id="SM01058">
    <property type="entry name" value="CarD_TRCF"/>
    <property type="match status" value="1"/>
</dbReference>
<evidence type="ECO:0000256" key="3">
    <source>
        <dbReference type="ARBA" id="ARBA00022741"/>
    </source>
</evidence>
<dbReference type="RefSeq" id="WP_045073075.1">
    <property type="nucleotide sequence ID" value="NZ_CP011005.1"/>
</dbReference>
<dbReference type="InterPro" id="IPR036101">
    <property type="entry name" value="CarD-like/TRCF_RID_sf"/>
</dbReference>
<dbReference type="GO" id="GO:0003684">
    <property type="term" value="F:damaged DNA binding"/>
    <property type="evidence" value="ECO:0007669"/>
    <property type="project" value="InterPro"/>
</dbReference>
<dbReference type="Pfam" id="PF00271">
    <property type="entry name" value="Helicase_C"/>
    <property type="match status" value="1"/>
</dbReference>
<evidence type="ECO:0000256" key="7">
    <source>
        <dbReference type="ARBA" id="ARBA00022840"/>
    </source>
</evidence>
<feature type="domain" description="Helicase ATP-binding" evidence="15">
    <location>
        <begin position="670"/>
        <end position="831"/>
    </location>
</feature>
<accession>A0A0D4BWE5</accession>
<comment type="subcellular location">
    <subcellularLocation>
        <location evidence="1 13">Cytoplasm</location>
    </subcellularLocation>
</comment>
<evidence type="ECO:0000256" key="6">
    <source>
        <dbReference type="ARBA" id="ARBA00022806"/>
    </source>
</evidence>
<evidence type="ECO:0000256" key="14">
    <source>
        <dbReference type="SAM" id="MobiDB-lite"/>
    </source>
</evidence>
<name>A0A0D4BWE5_9MICC</name>
<feature type="region of interest" description="Disordered" evidence="14">
    <location>
        <begin position="1"/>
        <end position="37"/>
    </location>
</feature>
<dbReference type="InterPro" id="IPR001650">
    <property type="entry name" value="Helicase_C-like"/>
</dbReference>
<dbReference type="OrthoDB" id="9804325at2"/>
<dbReference type="InterPro" id="IPR004576">
    <property type="entry name" value="Mfd"/>
</dbReference>
<dbReference type="InterPro" id="IPR011545">
    <property type="entry name" value="DEAD/DEAH_box_helicase_dom"/>
</dbReference>
<evidence type="ECO:0000259" key="16">
    <source>
        <dbReference type="PROSITE" id="PS51194"/>
    </source>
</evidence>
<dbReference type="Gene3D" id="3.40.50.300">
    <property type="entry name" value="P-loop containing nucleotide triphosphate hydrolases"/>
    <property type="match status" value="2"/>
</dbReference>
<feature type="domain" description="Helicase C-terminal" evidence="16">
    <location>
        <begin position="856"/>
        <end position="1006"/>
    </location>
</feature>
<dbReference type="PATRIC" id="fig|1618207.4.peg.164"/>
<evidence type="ECO:0000259" key="15">
    <source>
        <dbReference type="PROSITE" id="PS51192"/>
    </source>
</evidence>
<evidence type="ECO:0000256" key="4">
    <source>
        <dbReference type="ARBA" id="ARBA00022763"/>
    </source>
</evidence>
<evidence type="ECO:0000256" key="9">
    <source>
        <dbReference type="ARBA" id="ARBA00023204"/>
    </source>
</evidence>
<dbReference type="EMBL" id="CP011005">
    <property type="protein sequence ID" value="AJT40450.1"/>
    <property type="molecule type" value="Genomic_DNA"/>
</dbReference>
<evidence type="ECO:0000313" key="18">
    <source>
        <dbReference type="Proteomes" id="UP000061839"/>
    </source>
</evidence>
<proteinExistence type="inferred from homology"/>
<dbReference type="STRING" id="1618207.UM93_00790"/>
<dbReference type="PANTHER" id="PTHR47964">
    <property type="entry name" value="ATP-DEPENDENT DNA HELICASE HOMOLOG RECG, CHLOROPLASTIC"/>
    <property type="match status" value="1"/>
</dbReference>
<dbReference type="Pfam" id="PF00270">
    <property type="entry name" value="DEAD"/>
    <property type="match status" value="1"/>
</dbReference>
<organism evidence="17 18">
    <name type="scientific">Psychromicrobium lacuslunae</name>
    <dbReference type="NCBI Taxonomy" id="1618207"/>
    <lineage>
        <taxon>Bacteria</taxon>
        <taxon>Bacillati</taxon>
        <taxon>Actinomycetota</taxon>
        <taxon>Actinomycetes</taxon>
        <taxon>Micrococcales</taxon>
        <taxon>Micrococcaceae</taxon>
        <taxon>Psychromicrobium</taxon>
    </lineage>
</organism>
<dbReference type="InterPro" id="IPR003711">
    <property type="entry name" value="CarD-like/TRCF_RID"/>
</dbReference>
<dbReference type="GO" id="GO:0005737">
    <property type="term" value="C:cytoplasm"/>
    <property type="evidence" value="ECO:0007669"/>
    <property type="project" value="UniProtKB-SubCell"/>
</dbReference>
<comment type="function">
    <text evidence="13">Couples transcription and DNA repair by recognizing RNA polymerase (RNAP) stalled at DNA lesions. Mediates ATP-dependent release of RNAP and its truncated transcript from the DNA, and recruitment of nucleotide excision repair machinery to the damaged site.</text>
</comment>
<dbReference type="Pfam" id="PF17757">
    <property type="entry name" value="UvrB_inter"/>
    <property type="match status" value="1"/>
</dbReference>
<dbReference type="PANTHER" id="PTHR47964:SF1">
    <property type="entry name" value="ATP-DEPENDENT DNA HELICASE HOMOLOG RECG, CHLOROPLASTIC"/>
    <property type="match status" value="1"/>
</dbReference>
<dbReference type="PROSITE" id="PS51194">
    <property type="entry name" value="HELICASE_CTER"/>
    <property type="match status" value="1"/>
</dbReference>
<dbReference type="SMART" id="SM00487">
    <property type="entry name" value="DEXDc"/>
    <property type="match status" value="1"/>
</dbReference>
<dbReference type="InterPro" id="IPR014001">
    <property type="entry name" value="Helicase_ATP-bd"/>
</dbReference>
<dbReference type="GO" id="GO:0006355">
    <property type="term" value="P:regulation of DNA-templated transcription"/>
    <property type="evidence" value="ECO:0007669"/>
    <property type="project" value="UniProtKB-UniRule"/>
</dbReference>
<dbReference type="Gene3D" id="3.40.50.11180">
    <property type="match status" value="1"/>
</dbReference>
<dbReference type="Gene3D" id="3.30.2060.10">
    <property type="entry name" value="Penicillin-binding protein 1b domain"/>
    <property type="match status" value="1"/>
</dbReference>